<evidence type="ECO:0000256" key="1">
    <source>
        <dbReference type="SAM" id="MobiDB-lite"/>
    </source>
</evidence>
<dbReference type="GO" id="GO:0006886">
    <property type="term" value="P:intracellular protein transport"/>
    <property type="evidence" value="ECO:0007669"/>
    <property type="project" value="TreeGrafter"/>
</dbReference>
<dbReference type="Pfam" id="PF11470">
    <property type="entry name" value="TUG-UBL1"/>
    <property type="match status" value="1"/>
</dbReference>
<feature type="compositionally biased region" description="Low complexity" evidence="1">
    <location>
        <begin position="237"/>
        <end position="251"/>
    </location>
</feature>
<evidence type="ECO:0000313" key="3">
    <source>
        <dbReference type="EMBL" id="CEJ81671.1"/>
    </source>
</evidence>
<dbReference type="InterPro" id="IPR021569">
    <property type="entry name" value="TUG-UBL1"/>
</dbReference>
<dbReference type="PANTHER" id="PTHR46467">
    <property type="entry name" value="TETHER CONTAINING UBX DOMAIN FOR GLUT4"/>
    <property type="match status" value="1"/>
</dbReference>
<dbReference type="InterPro" id="IPR029071">
    <property type="entry name" value="Ubiquitin-like_domsf"/>
</dbReference>
<dbReference type="OrthoDB" id="440781at2759"/>
<gene>
    <name evidence="3" type="ORF">VHEMI01788</name>
</gene>
<dbReference type="GO" id="GO:0012506">
    <property type="term" value="C:vesicle membrane"/>
    <property type="evidence" value="ECO:0007669"/>
    <property type="project" value="TreeGrafter"/>
</dbReference>
<dbReference type="Gene3D" id="3.10.20.90">
    <property type="entry name" value="Phosphatidylinositol 3-kinase Catalytic Subunit, Chain A, domain 1"/>
    <property type="match status" value="1"/>
</dbReference>
<feature type="compositionally biased region" description="Basic residues" evidence="1">
    <location>
        <begin position="484"/>
        <end position="494"/>
    </location>
</feature>
<feature type="domain" description="TUG ubiquitin-like" evidence="2">
    <location>
        <begin position="8"/>
        <end position="71"/>
    </location>
</feature>
<dbReference type="PANTHER" id="PTHR46467:SF1">
    <property type="entry name" value="TETHER CONTAINING UBX DOMAIN FOR GLUT4"/>
    <property type="match status" value="1"/>
</dbReference>
<protein>
    <recommendedName>
        <fullName evidence="2">TUG ubiquitin-like domain-containing protein</fullName>
    </recommendedName>
</protein>
<keyword evidence="4" id="KW-1185">Reference proteome</keyword>
<dbReference type="CDD" id="cd16105">
    <property type="entry name" value="Ubl_ASPSCR1_like"/>
    <property type="match status" value="1"/>
</dbReference>
<reference evidence="3 4" key="1">
    <citation type="journal article" date="2015" name="Genome Announc.">
        <title>Draft Genome Sequence and Gene Annotation of the Entomopathogenic Fungus Verticillium hemipterigenum.</title>
        <authorList>
            <person name="Horn F."/>
            <person name="Habel A."/>
            <person name="Scharf D.H."/>
            <person name="Dworschak J."/>
            <person name="Brakhage A.A."/>
            <person name="Guthke R."/>
            <person name="Hertweck C."/>
            <person name="Linde J."/>
        </authorList>
    </citation>
    <scope>NUCLEOTIDE SEQUENCE [LARGE SCALE GENOMIC DNA]</scope>
</reference>
<feature type="region of interest" description="Disordered" evidence="1">
    <location>
        <begin position="452"/>
        <end position="494"/>
    </location>
</feature>
<evidence type="ECO:0000313" key="4">
    <source>
        <dbReference type="Proteomes" id="UP000039046"/>
    </source>
</evidence>
<dbReference type="HOGENOM" id="CLU_534160_0_0_1"/>
<name>A0A0A1SU19_9HYPO</name>
<dbReference type="AlphaFoldDB" id="A0A0A1SU19"/>
<feature type="region of interest" description="Disordered" evidence="1">
    <location>
        <begin position="208"/>
        <end position="275"/>
    </location>
</feature>
<dbReference type="Proteomes" id="UP000039046">
    <property type="component" value="Unassembled WGS sequence"/>
</dbReference>
<sequence length="494" mass="54088">MASHVVVISTDLRRATIKVTPSTYLIDVLQEACKKLNLSSDKYLMKHKQKNVELAIPFRASGLTGGAKLELVVKSNTPSAIQIALQLPQPEAKDVPGGRLIKKFPSDLTIWKILRQFESGDASAGRNINITARGVAQTAGAEETGAGQLYYETPVLNIMGRDFSTFADFQKTMSQLGHNSGNVLIRLTFKTTRQTLFEAMNEIGEYFKDSDIPEPSPSSADAGVKAPVKETSQPSTDVPMADAPAVDDQAPTESIQAEPPKSAKTPAQEAPQNPYDPINVFLAPNNTVPAAANLPLDDTDFTPTVAHAQLHQARLQESSRNRRLPSDQELEEKAAAEAAKVAAIKSVLVRVRFPDNTSSDWQIEPSSTGAFLYEAVRHVMAAKDEPFHLVLSGGTTVIKDDSSEKHNLIRSYKLSGRVLVNLIWNDKVSKEIRKQPFLLSNIAKQGQEITMPALPEPIPESENEVVARVDKKERKATDSDGKKKIPKWLKLGKK</sequence>
<dbReference type="STRING" id="1531966.A0A0A1SU19"/>
<dbReference type="GO" id="GO:0005634">
    <property type="term" value="C:nucleus"/>
    <property type="evidence" value="ECO:0007669"/>
    <property type="project" value="TreeGrafter"/>
</dbReference>
<dbReference type="GO" id="GO:0005737">
    <property type="term" value="C:cytoplasm"/>
    <property type="evidence" value="ECO:0007669"/>
    <property type="project" value="TreeGrafter"/>
</dbReference>
<dbReference type="InterPro" id="IPR059238">
    <property type="entry name" value="UBX1_UBXN9"/>
</dbReference>
<dbReference type="CDD" id="cd17075">
    <property type="entry name" value="UBX1_UBXN9"/>
    <property type="match status" value="1"/>
</dbReference>
<proteinExistence type="predicted"/>
<feature type="compositionally biased region" description="Basic and acidic residues" evidence="1">
    <location>
        <begin position="465"/>
        <end position="483"/>
    </location>
</feature>
<accession>A0A0A1SU19</accession>
<dbReference type="EMBL" id="CDHN01000001">
    <property type="protein sequence ID" value="CEJ81671.1"/>
    <property type="molecule type" value="Genomic_DNA"/>
</dbReference>
<dbReference type="SUPFAM" id="SSF54236">
    <property type="entry name" value="Ubiquitin-like"/>
    <property type="match status" value="1"/>
</dbReference>
<evidence type="ECO:0000259" key="2">
    <source>
        <dbReference type="Pfam" id="PF11470"/>
    </source>
</evidence>
<organism evidence="3 4">
    <name type="scientific">[Torrubiella] hemipterigena</name>
    <dbReference type="NCBI Taxonomy" id="1531966"/>
    <lineage>
        <taxon>Eukaryota</taxon>
        <taxon>Fungi</taxon>
        <taxon>Dikarya</taxon>
        <taxon>Ascomycota</taxon>
        <taxon>Pezizomycotina</taxon>
        <taxon>Sordariomycetes</taxon>
        <taxon>Hypocreomycetidae</taxon>
        <taxon>Hypocreales</taxon>
        <taxon>Clavicipitaceae</taxon>
        <taxon>Clavicipitaceae incertae sedis</taxon>
        <taxon>'Torrubiella' clade</taxon>
    </lineage>
</organism>